<gene>
    <name evidence="3" type="ORF">RASY3_03155</name>
    <name evidence="2" type="ORF">RASY3_18420</name>
</gene>
<dbReference type="Proteomes" id="UP000021369">
    <property type="component" value="Unassembled WGS sequence"/>
</dbReference>
<accession>A0A011WVP1</accession>
<organism evidence="3 4">
    <name type="scientific">Ruminococcus albus SY3</name>
    <dbReference type="NCBI Taxonomy" id="1341156"/>
    <lineage>
        <taxon>Bacteria</taxon>
        <taxon>Bacillati</taxon>
        <taxon>Bacillota</taxon>
        <taxon>Clostridia</taxon>
        <taxon>Eubacteriales</taxon>
        <taxon>Oscillospiraceae</taxon>
        <taxon>Ruminococcus</taxon>
    </lineage>
</organism>
<proteinExistence type="predicted"/>
<comment type="caution">
    <text evidence="3">The sequence shown here is derived from an EMBL/GenBank/DDBJ whole genome shotgun (WGS) entry which is preliminary data.</text>
</comment>
<evidence type="ECO:0000313" key="2">
    <source>
        <dbReference type="EMBL" id="EXM38696.1"/>
    </source>
</evidence>
<protein>
    <submittedName>
        <fullName evidence="3">Uncharacterized protein</fullName>
    </submittedName>
</protein>
<name>A0A011WVP1_RUMAL</name>
<reference evidence="3 4" key="1">
    <citation type="submission" date="2013-06" db="EMBL/GenBank/DDBJ databases">
        <title>Rumen cellulosomics: divergent fiber-degrading strategies revealed by comparative genome-wide analysis of six Ruminococcal strains.</title>
        <authorList>
            <person name="Dassa B."/>
            <person name="Borovok I."/>
            <person name="Lamed R."/>
            <person name="Flint H."/>
            <person name="Yeoman C.J."/>
            <person name="White B."/>
            <person name="Bayer E.A."/>
        </authorList>
    </citation>
    <scope>NUCLEOTIDE SEQUENCE [LARGE SCALE GENOMIC DNA]</scope>
    <source>
        <strain evidence="3 4">SY3</strain>
    </source>
</reference>
<keyword evidence="4" id="KW-1185">Reference proteome</keyword>
<dbReference type="OrthoDB" id="1824509at2"/>
<sequence length="331" mass="36933">MFNAKKFISAVVSAALCCSMVTAIPANAQCYTSCEGVRQVKDNGQYVSMQGMAADSTGIYVAKTRVEKYGYGAQIYRVSFDGKTQTRLSMSAAVSNELKHANDMFLNKENGVNYLYVNNADFNSNRSDCHLVKLRISGNTLTKVKTIYFTYNNKRLNFSAVSGYKWVSNNKYRVILKGSNNVYTADISTSNVNETVAAKKTLTLDTVVIIKGTGYNFAEKFADGSACYSNQGITYYNNRLYTVVSSNKKPNQSFIVAYDNISSKLDSAAIEKNVADSTRDQFRITSSKFPNLYEMESCAIYNGVLYYNTNRRKTANDSDYDAVLKIKDFRA</sequence>
<feature type="chain" id="PRO_5014213861" evidence="1">
    <location>
        <begin position="29"/>
        <end position="331"/>
    </location>
</feature>
<dbReference type="AlphaFoldDB" id="A0A011WVP1"/>
<dbReference type="EMBL" id="JEOB01000004">
    <property type="protein sequence ID" value="EXM38696.1"/>
    <property type="molecule type" value="Genomic_DNA"/>
</dbReference>
<feature type="signal peptide" evidence="1">
    <location>
        <begin position="1"/>
        <end position="28"/>
    </location>
</feature>
<evidence type="ECO:0000313" key="3">
    <source>
        <dbReference type="EMBL" id="EXM41050.1"/>
    </source>
</evidence>
<keyword evidence="1" id="KW-0732">Signal</keyword>
<dbReference type="RefSeq" id="WP_037285003.1">
    <property type="nucleotide sequence ID" value="NZ_JEOB01000001.1"/>
</dbReference>
<dbReference type="PATRIC" id="fig|1341156.4.peg.3274"/>
<evidence type="ECO:0000313" key="4">
    <source>
        <dbReference type="Proteomes" id="UP000021369"/>
    </source>
</evidence>
<evidence type="ECO:0000256" key="1">
    <source>
        <dbReference type="SAM" id="SignalP"/>
    </source>
</evidence>
<dbReference type="EMBL" id="JEOB01000001">
    <property type="protein sequence ID" value="EXM41050.1"/>
    <property type="molecule type" value="Genomic_DNA"/>
</dbReference>